<evidence type="ECO:0000256" key="2">
    <source>
        <dbReference type="SAM" id="SignalP"/>
    </source>
</evidence>
<evidence type="ECO:0008006" key="5">
    <source>
        <dbReference type="Google" id="ProtNLM"/>
    </source>
</evidence>
<dbReference type="OrthoDB" id="2743451at2759"/>
<dbReference type="Proteomes" id="UP000184267">
    <property type="component" value="Unassembled WGS sequence"/>
</dbReference>
<feature type="region of interest" description="Disordered" evidence="1">
    <location>
        <begin position="559"/>
        <end position="594"/>
    </location>
</feature>
<protein>
    <recommendedName>
        <fullName evidence="5">F-box domain-containing protein</fullName>
    </recommendedName>
</protein>
<sequence length="594" mass="66592">MWHLSRGNLAAVLPCEILLQIFFASIPASHEYDHSISQGRNSSWSRLSLRTKRSLPRVCHAWHGPATEVLYFDVTLRRVEDVQALANTLRACSPDLGSQELVARERDLSSLIKHIGMDAFPVLVQDVEAVKQDLALILRRCTRLTAFHLHTSSAFATEDYVDQRAEYQLAECTPAWMFPLARAVEDEPSQPIPLSENQVANAFRERLSSSLREVDVLSSDPVDRCWRCELRIGSIHPFLGGAANTLVSLRLGRFFLDPDFDFNGPILVFNALEELYVYYSLPGVSHYMCAAWVLPRLEKLTLLQCESWRTLPPDEVLRAHGRRLRYLHIYPGLLGWPDEFARSSDDTALLLADLCPALEHVVLASKPARPLPLNHPALRYIDVWANGTGYEEDALIPTNIAALLRAAVVDEGRARLPNLRCVRMLLSCYEPAGLASTLLAPERHPDWPIVCHPAGFDGSDEDVFFRVFLGNWAVQTRWGVLSPSRDLCLPQRTDLWVQEEASDASSVASEAAAGDEELKDVMVDWKLPDEMQPDEDMLIAVLEEQGLEYSAETAEKEYVCGNPDSDGDSLNSQSTGNMYDEDINLDTTSRLRGL</sequence>
<feature type="signal peptide" evidence="2">
    <location>
        <begin position="1"/>
        <end position="24"/>
    </location>
</feature>
<feature type="compositionally biased region" description="Polar residues" evidence="1">
    <location>
        <begin position="568"/>
        <end position="577"/>
    </location>
</feature>
<dbReference type="AlphaFoldDB" id="A0A1M2VC57"/>
<feature type="chain" id="PRO_5012115122" description="F-box domain-containing protein" evidence="2">
    <location>
        <begin position="25"/>
        <end position="594"/>
    </location>
</feature>
<reference evidence="3 4" key="1">
    <citation type="submission" date="2016-10" db="EMBL/GenBank/DDBJ databases">
        <title>Genome sequence of the basidiomycete white-rot fungus Trametes pubescens.</title>
        <authorList>
            <person name="Makela M.R."/>
            <person name="Granchi Z."/>
            <person name="Peng M."/>
            <person name="De Vries R.P."/>
            <person name="Grigoriev I."/>
            <person name="Riley R."/>
            <person name="Hilden K."/>
        </authorList>
    </citation>
    <scope>NUCLEOTIDE SEQUENCE [LARGE SCALE GENOMIC DNA]</scope>
    <source>
        <strain evidence="3 4">FBCC735</strain>
    </source>
</reference>
<evidence type="ECO:0000313" key="4">
    <source>
        <dbReference type="Proteomes" id="UP000184267"/>
    </source>
</evidence>
<accession>A0A1M2VC57</accession>
<organism evidence="3 4">
    <name type="scientific">Trametes pubescens</name>
    <name type="common">White-rot fungus</name>
    <dbReference type="NCBI Taxonomy" id="154538"/>
    <lineage>
        <taxon>Eukaryota</taxon>
        <taxon>Fungi</taxon>
        <taxon>Dikarya</taxon>
        <taxon>Basidiomycota</taxon>
        <taxon>Agaricomycotina</taxon>
        <taxon>Agaricomycetes</taxon>
        <taxon>Polyporales</taxon>
        <taxon>Polyporaceae</taxon>
        <taxon>Trametes</taxon>
    </lineage>
</organism>
<name>A0A1M2VC57_TRAPU</name>
<dbReference type="OMA" id="IPASHEY"/>
<evidence type="ECO:0000313" key="3">
    <source>
        <dbReference type="EMBL" id="OJT05123.1"/>
    </source>
</evidence>
<proteinExistence type="predicted"/>
<evidence type="ECO:0000256" key="1">
    <source>
        <dbReference type="SAM" id="MobiDB-lite"/>
    </source>
</evidence>
<feature type="compositionally biased region" description="Polar residues" evidence="1">
    <location>
        <begin position="585"/>
        <end position="594"/>
    </location>
</feature>
<keyword evidence="4" id="KW-1185">Reference proteome</keyword>
<comment type="caution">
    <text evidence="3">The sequence shown here is derived from an EMBL/GenBank/DDBJ whole genome shotgun (WGS) entry which is preliminary data.</text>
</comment>
<gene>
    <name evidence="3" type="ORF">TRAPUB_4084</name>
</gene>
<dbReference type="EMBL" id="MNAD01001485">
    <property type="protein sequence ID" value="OJT05123.1"/>
    <property type="molecule type" value="Genomic_DNA"/>
</dbReference>
<keyword evidence="2" id="KW-0732">Signal</keyword>